<accession>A0ABU0UFI7</accession>
<dbReference type="PRINTS" id="PR00773">
    <property type="entry name" value="GRPEPROTEIN"/>
</dbReference>
<dbReference type="InterPro" id="IPR013805">
    <property type="entry name" value="GrpE_CC"/>
</dbReference>
<dbReference type="Gene3D" id="2.30.22.10">
    <property type="entry name" value="Head domain of nucleotide exchange factor GrpE"/>
    <property type="match status" value="1"/>
</dbReference>
<evidence type="ECO:0000256" key="1">
    <source>
        <dbReference type="ARBA" id="ARBA00009054"/>
    </source>
</evidence>
<name>A0ABU0UFI7_9HYPH</name>
<keyword evidence="2 4" id="KW-0346">Stress response</keyword>
<dbReference type="PROSITE" id="PS01071">
    <property type="entry name" value="GRPE"/>
    <property type="match status" value="1"/>
</dbReference>
<keyword evidence="4" id="KW-0963">Cytoplasm</keyword>
<dbReference type="RefSeq" id="WP_306928772.1">
    <property type="nucleotide sequence ID" value="NZ_JAUTBL010000001.1"/>
</dbReference>
<feature type="compositionally biased region" description="Basic and acidic residues" evidence="7">
    <location>
        <begin position="1"/>
        <end position="13"/>
    </location>
</feature>
<sequence length="195" mass="20941">MADADSRKEDEPNVARSDPTGQTTGAGSKPDTGSEASLQAELADVKDKLLRALAEQQNIRQKMQRERDEAVKFAASQLAGDLLDTLDNLRRAIDSVPKGTSDQDTVGPLLKGVEVTESNLLSTLSRHGLQRIDPLGTAFDPHVHHAVREHTDAAAEEGTVVEVLQPGYLLHGRLLRPAMVGVAIKGQQKNGTAIQ</sequence>
<feature type="region of interest" description="Disordered" evidence="7">
    <location>
        <begin position="1"/>
        <end position="38"/>
    </location>
</feature>
<evidence type="ECO:0000256" key="6">
    <source>
        <dbReference type="RuleBase" id="RU004478"/>
    </source>
</evidence>
<reference evidence="8 9" key="1">
    <citation type="submission" date="2023-07" db="EMBL/GenBank/DDBJ databases">
        <title>Functional and genomic diversity of the sorghum phyllosphere microbiome.</title>
        <authorList>
            <person name="Shade A."/>
        </authorList>
    </citation>
    <scope>NUCLEOTIDE SEQUENCE [LARGE SCALE GENOMIC DNA]</scope>
    <source>
        <strain evidence="8 9">SORGH_AS_1126</strain>
    </source>
</reference>
<proteinExistence type="inferred from homology"/>
<evidence type="ECO:0000256" key="7">
    <source>
        <dbReference type="SAM" id="MobiDB-lite"/>
    </source>
</evidence>
<dbReference type="SUPFAM" id="SSF58014">
    <property type="entry name" value="Coiled-coil domain of nucleotide exchange factor GrpE"/>
    <property type="match status" value="1"/>
</dbReference>
<dbReference type="HAMAP" id="MF_01151">
    <property type="entry name" value="GrpE"/>
    <property type="match status" value="1"/>
</dbReference>
<keyword evidence="3 4" id="KW-0143">Chaperone</keyword>
<evidence type="ECO:0000256" key="2">
    <source>
        <dbReference type="ARBA" id="ARBA00023016"/>
    </source>
</evidence>
<evidence type="ECO:0000256" key="5">
    <source>
        <dbReference type="RuleBase" id="RU000639"/>
    </source>
</evidence>
<protein>
    <recommendedName>
        <fullName evidence="4 5">Protein GrpE</fullName>
    </recommendedName>
    <alternativeName>
        <fullName evidence="4">HSP-70 cofactor</fullName>
    </alternativeName>
</protein>
<dbReference type="CDD" id="cd00446">
    <property type="entry name" value="GrpE"/>
    <property type="match status" value="1"/>
</dbReference>
<evidence type="ECO:0000256" key="3">
    <source>
        <dbReference type="ARBA" id="ARBA00023186"/>
    </source>
</evidence>
<dbReference type="EMBL" id="JAUTBL010000001">
    <property type="protein sequence ID" value="MDQ1183706.1"/>
    <property type="molecule type" value="Genomic_DNA"/>
</dbReference>
<keyword evidence="9" id="KW-1185">Reference proteome</keyword>
<comment type="subcellular location">
    <subcellularLocation>
        <location evidence="4">Cytoplasm</location>
    </subcellularLocation>
</comment>
<dbReference type="Proteomes" id="UP001224781">
    <property type="component" value="Unassembled WGS sequence"/>
</dbReference>
<comment type="similarity">
    <text evidence="1 4 6">Belongs to the GrpE family.</text>
</comment>
<dbReference type="Pfam" id="PF01025">
    <property type="entry name" value="GrpE"/>
    <property type="match status" value="1"/>
</dbReference>
<dbReference type="InterPro" id="IPR009012">
    <property type="entry name" value="GrpE_head"/>
</dbReference>
<dbReference type="SUPFAM" id="SSF51064">
    <property type="entry name" value="Head domain of nucleotide exchange factor GrpE"/>
    <property type="match status" value="1"/>
</dbReference>
<comment type="caution">
    <text evidence="8">The sequence shown here is derived from an EMBL/GenBank/DDBJ whole genome shotgun (WGS) entry which is preliminary data.</text>
</comment>
<dbReference type="PANTHER" id="PTHR21237">
    <property type="entry name" value="GRPE PROTEIN"/>
    <property type="match status" value="1"/>
</dbReference>
<evidence type="ECO:0000313" key="9">
    <source>
        <dbReference type="Proteomes" id="UP001224781"/>
    </source>
</evidence>
<dbReference type="Gene3D" id="3.90.20.20">
    <property type="match status" value="1"/>
</dbReference>
<gene>
    <name evidence="4" type="primary">grpE</name>
    <name evidence="8" type="ORF">QE408_000828</name>
</gene>
<dbReference type="InterPro" id="IPR000740">
    <property type="entry name" value="GrpE"/>
</dbReference>
<organism evidence="8 9">
    <name type="scientific">Agrobacterium larrymoorei</name>
    <dbReference type="NCBI Taxonomy" id="160699"/>
    <lineage>
        <taxon>Bacteria</taxon>
        <taxon>Pseudomonadati</taxon>
        <taxon>Pseudomonadota</taxon>
        <taxon>Alphaproteobacteria</taxon>
        <taxon>Hyphomicrobiales</taxon>
        <taxon>Rhizobiaceae</taxon>
        <taxon>Rhizobium/Agrobacterium group</taxon>
        <taxon>Agrobacterium</taxon>
    </lineage>
</organism>
<evidence type="ECO:0000256" key="4">
    <source>
        <dbReference type="HAMAP-Rule" id="MF_01151"/>
    </source>
</evidence>
<dbReference type="PANTHER" id="PTHR21237:SF23">
    <property type="entry name" value="GRPE PROTEIN HOMOLOG, MITOCHONDRIAL"/>
    <property type="match status" value="1"/>
</dbReference>
<comment type="subunit">
    <text evidence="4">Homodimer.</text>
</comment>
<comment type="function">
    <text evidence="4 5">Participates actively in the response to hyperosmotic and heat shock by preventing the aggregation of stress-denatured proteins, in association with DnaK and GrpE. It is the nucleotide exchange factor for DnaK and may function as a thermosensor. Unfolded proteins bind initially to DnaJ; upon interaction with the DnaJ-bound protein, DnaK hydrolyzes its bound ATP, resulting in the formation of a stable complex. GrpE releases ADP from DnaK; ATP binding to DnaK triggers the release of the substrate protein, thus completing the reaction cycle. Several rounds of ATP-dependent interactions between DnaJ, DnaK and GrpE are required for fully efficient folding.</text>
</comment>
<evidence type="ECO:0000313" key="8">
    <source>
        <dbReference type="EMBL" id="MDQ1183706.1"/>
    </source>
</evidence>